<feature type="region of interest" description="Disordered" evidence="1">
    <location>
        <begin position="431"/>
        <end position="452"/>
    </location>
</feature>
<feature type="region of interest" description="Disordered" evidence="1">
    <location>
        <begin position="828"/>
        <end position="860"/>
    </location>
</feature>
<dbReference type="Proteomes" id="UP000256964">
    <property type="component" value="Unassembled WGS sequence"/>
</dbReference>
<feature type="compositionally biased region" description="Low complexity" evidence="1">
    <location>
        <begin position="839"/>
        <end position="860"/>
    </location>
</feature>
<dbReference type="SUPFAM" id="SSF54695">
    <property type="entry name" value="POZ domain"/>
    <property type="match status" value="1"/>
</dbReference>
<dbReference type="PANTHER" id="PTHR47369">
    <property type="entry name" value="BTB/POZ DOMAIN-CONTAINING PROTEIN"/>
    <property type="match status" value="1"/>
</dbReference>
<dbReference type="InterPro" id="IPR000210">
    <property type="entry name" value="BTB/POZ_dom"/>
</dbReference>
<dbReference type="OrthoDB" id="6359943at2759"/>
<feature type="compositionally biased region" description="Low complexity" evidence="1">
    <location>
        <begin position="27"/>
        <end position="39"/>
    </location>
</feature>
<feature type="compositionally biased region" description="Low complexity" evidence="1">
    <location>
        <begin position="781"/>
        <end position="811"/>
    </location>
</feature>
<feature type="region of interest" description="Disordered" evidence="1">
    <location>
        <begin position="760"/>
        <end position="811"/>
    </location>
</feature>
<feature type="compositionally biased region" description="Polar residues" evidence="1">
    <location>
        <begin position="828"/>
        <end position="837"/>
    </location>
</feature>
<protein>
    <recommendedName>
        <fullName evidence="2">BTB domain-containing protein</fullName>
    </recommendedName>
</protein>
<dbReference type="Gene3D" id="3.30.710.10">
    <property type="entry name" value="Potassium Channel Kv1.1, Chain A"/>
    <property type="match status" value="1"/>
</dbReference>
<evidence type="ECO:0000259" key="2">
    <source>
        <dbReference type="PROSITE" id="PS50097"/>
    </source>
</evidence>
<feature type="compositionally biased region" description="Acidic residues" evidence="1">
    <location>
        <begin position="339"/>
        <end position="349"/>
    </location>
</feature>
<accession>A0A371CUL7</accession>
<proteinExistence type="predicted"/>
<sequence>MSEMAGFSLEPSQSYSYSDSHLPHPPLSSSSSIRPNSSSLRADVMTSPPTSPTRPSPGDLQSHLYASFLQRKTTDVALRVSGSWHAVYKLHRVILIQAGFFQSLFTSGFSESASQYSSHRVGPDHIEIVLDDPNITRAAFEICIARLYGGGPPLWISPSLIPTPSHPLTPAFASTGYVSSSSQSANLFPSSLDISSAPDQPSGHHPATPRFLLSLLATAVFLSIPSVTSQALAAIVRTVGPHTVTRYLNFAIGRGIGPVYDVGTGNEDIDHESEAAVGLEEVAELVGEEDVSASYDSTGVPAELVQRPKHDRGFSAGRSGTLIREVPNLKHSHCRDETPDSDSEPETDPEAQQQAEDIRSSHSKADCQVPCYYYGAISDKVGEAASCWLSRWGVDMLRYEERSFVSAPNQDVKGKDVIWSPFPHQVQLVHEGPGSAPPDMTGSQSSGKSRLASGKTTMAPVIWRSGGLSARWVRGIISSDAFFIRGEKERYEVARRVVEMRKVARTGDDSGESEEAEEVEFERMFAEGIYYANMHLDDLMAISRDVSPSTGKPVVPLAVLQAALWNQSSLYHRITYRPPGSSSPSLSSTNATKELGIGVPAGDIGKLALHPEERLKAFYPVPGDSSLRLGDSTGLEGASMDQLFEPVSVKRGTARAVEANFFGLEQSSRPASAFSAPKSAEDPLSLSSPLDTATKWTAHPPFRFAVEFWDVDGLKEKSRLHSHTIWYAGSLYNVYVQVVRKKGIQLGIYLHRQSTVDPIPPSSAPVPGILPPLPRDRSMFGRGASSSVSSPRPPSAAGGASTPMVSPSVSSTPLSPFARAGSFGFPGTPTTISSSLPGTPAFSSRPSTSTSTTLHSPSGSVGSIAMSLSVSLPATASPVTPQQPYRDPRPQVSAYFTIACASPTGASLTRFTSAPDVFSVSQSWGWKSSSLRTEEYLEVYAEAQPAAVTMPAPKEVSLRATVVLGVV</sequence>
<dbReference type="PANTHER" id="PTHR47369:SF1">
    <property type="entry name" value="BTB_POZ DOMAIN-CONTAINING PROTEIN"/>
    <property type="match status" value="1"/>
</dbReference>
<evidence type="ECO:0000313" key="3">
    <source>
        <dbReference type="EMBL" id="RDX43961.1"/>
    </source>
</evidence>
<dbReference type="AlphaFoldDB" id="A0A371CUL7"/>
<feature type="region of interest" description="Disordered" evidence="1">
    <location>
        <begin position="291"/>
        <end position="361"/>
    </location>
</feature>
<dbReference type="InterPro" id="IPR011333">
    <property type="entry name" value="SKP1/BTB/POZ_sf"/>
</dbReference>
<name>A0A371CUL7_9APHY</name>
<organism evidence="3 4">
    <name type="scientific">Lentinus brumalis</name>
    <dbReference type="NCBI Taxonomy" id="2498619"/>
    <lineage>
        <taxon>Eukaryota</taxon>
        <taxon>Fungi</taxon>
        <taxon>Dikarya</taxon>
        <taxon>Basidiomycota</taxon>
        <taxon>Agaricomycotina</taxon>
        <taxon>Agaricomycetes</taxon>
        <taxon>Polyporales</taxon>
        <taxon>Polyporaceae</taxon>
        <taxon>Lentinus</taxon>
    </lineage>
</organism>
<feature type="compositionally biased region" description="Pro residues" evidence="1">
    <location>
        <begin position="760"/>
        <end position="773"/>
    </location>
</feature>
<dbReference type="EMBL" id="KZ857457">
    <property type="protein sequence ID" value="RDX43961.1"/>
    <property type="molecule type" value="Genomic_DNA"/>
</dbReference>
<dbReference type="PROSITE" id="PS50097">
    <property type="entry name" value="BTB"/>
    <property type="match status" value="1"/>
</dbReference>
<feature type="region of interest" description="Disordered" evidence="1">
    <location>
        <begin position="1"/>
        <end position="59"/>
    </location>
</feature>
<evidence type="ECO:0000313" key="4">
    <source>
        <dbReference type="Proteomes" id="UP000256964"/>
    </source>
</evidence>
<reference evidence="3 4" key="1">
    <citation type="journal article" date="2018" name="Biotechnol. Biofuels">
        <title>Integrative visual omics of the white-rot fungus Polyporus brumalis exposes the biotechnological potential of its oxidative enzymes for delignifying raw plant biomass.</title>
        <authorList>
            <person name="Miyauchi S."/>
            <person name="Rancon A."/>
            <person name="Drula E."/>
            <person name="Hage H."/>
            <person name="Chaduli D."/>
            <person name="Favel A."/>
            <person name="Grisel S."/>
            <person name="Henrissat B."/>
            <person name="Herpoel-Gimbert I."/>
            <person name="Ruiz-Duenas F.J."/>
            <person name="Chevret D."/>
            <person name="Hainaut M."/>
            <person name="Lin J."/>
            <person name="Wang M."/>
            <person name="Pangilinan J."/>
            <person name="Lipzen A."/>
            <person name="Lesage-Meessen L."/>
            <person name="Navarro D."/>
            <person name="Riley R."/>
            <person name="Grigoriev I.V."/>
            <person name="Zhou S."/>
            <person name="Raouche S."/>
            <person name="Rosso M.N."/>
        </authorList>
    </citation>
    <scope>NUCLEOTIDE SEQUENCE [LARGE SCALE GENOMIC DNA]</scope>
    <source>
        <strain evidence="3 4">BRFM 1820</strain>
    </source>
</reference>
<gene>
    <name evidence="3" type="ORF">OH76DRAFT_1560029</name>
</gene>
<keyword evidence="4" id="KW-1185">Reference proteome</keyword>
<feature type="domain" description="BTB" evidence="2">
    <location>
        <begin position="74"/>
        <end position="150"/>
    </location>
</feature>
<evidence type="ECO:0000256" key="1">
    <source>
        <dbReference type="SAM" id="MobiDB-lite"/>
    </source>
</evidence>
<dbReference type="STRING" id="139420.A0A371CUL7"/>